<evidence type="ECO:0000256" key="5">
    <source>
        <dbReference type="ARBA" id="ARBA00022695"/>
    </source>
</evidence>
<dbReference type="InterPro" id="IPR032828">
    <property type="entry name" value="PolyA_RNA-bd"/>
</dbReference>
<dbReference type="Gene3D" id="1.10.3090.10">
    <property type="entry name" value="cca-adding enzyme, domain 2"/>
    <property type="match status" value="1"/>
</dbReference>
<dbReference type="PANTHER" id="PTHR46173">
    <property type="entry name" value="CCA TRNA NUCLEOTIDYLTRANSFERASE 1, MITOCHONDRIAL"/>
    <property type="match status" value="1"/>
</dbReference>
<dbReference type="InterPro" id="IPR002646">
    <property type="entry name" value="PolA_pol_head_dom"/>
</dbReference>
<name>A0A7I8W2X7_9ANNE</name>
<comment type="cofactor">
    <cofactor evidence="1">
        <name>Mg(2+)</name>
        <dbReference type="ChEBI" id="CHEBI:18420"/>
    </cofactor>
</comment>
<proteinExistence type="inferred from homology"/>
<dbReference type="GO" id="GO:0001680">
    <property type="term" value="P:tRNA 3'-terminal CCA addition"/>
    <property type="evidence" value="ECO:0007669"/>
    <property type="project" value="TreeGrafter"/>
</dbReference>
<dbReference type="SUPFAM" id="SSF81891">
    <property type="entry name" value="Poly A polymerase C-terminal region-like"/>
    <property type="match status" value="1"/>
</dbReference>
<keyword evidence="5" id="KW-0548">Nucleotidyltransferase</keyword>
<evidence type="ECO:0000256" key="6">
    <source>
        <dbReference type="ARBA" id="ARBA00022723"/>
    </source>
</evidence>
<evidence type="ECO:0000256" key="7">
    <source>
        <dbReference type="ARBA" id="ARBA00022741"/>
    </source>
</evidence>
<dbReference type="Gene3D" id="3.30.460.10">
    <property type="entry name" value="Beta Polymerase, domain 2"/>
    <property type="match status" value="1"/>
</dbReference>
<dbReference type="Pfam" id="PF01743">
    <property type="entry name" value="PolyA_pol"/>
    <property type="match status" value="1"/>
</dbReference>
<keyword evidence="3 9" id="KW-0808">Transferase</keyword>
<keyword evidence="4" id="KW-0819">tRNA processing</keyword>
<evidence type="ECO:0000259" key="11">
    <source>
        <dbReference type="Pfam" id="PF12627"/>
    </source>
</evidence>
<evidence type="ECO:0000256" key="9">
    <source>
        <dbReference type="RuleBase" id="RU003953"/>
    </source>
</evidence>
<organism evidence="12 13">
    <name type="scientific">Dimorphilus gyrociliatus</name>
    <dbReference type="NCBI Taxonomy" id="2664684"/>
    <lineage>
        <taxon>Eukaryota</taxon>
        <taxon>Metazoa</taxon>
        <taxon>Spiralia</taxon>
        <taxon>Lophotrochozoa</taxon>
        <taxon>Annelida</taxon>
        <taxon>Polychaeta</taxon>
        <taxon>Polychaeta incertae sedis</taxon>
        <taxon>Dinophilidae</taxon>
        <taxon>Dimorphilus</taxon>
    </lineage>
</organism>
<sequence>MNYKANLVTQKLETSLFQDIFTPQLSRLIDIFKKHNYELRIAGGAVRDLLLNMSPHDIDFATTATPDQMKEFLKAEDIRMINLKGEKHGTITCRIDEENFEVTTLRIDVETDGRHAEVQFTTDWQLDALRRDLTINQLFLGFDGTVYDYYNGINDLREKKVRFVGDAGERIREDYLRILRYFRFYGRISEVENNHEAETLMAIKENVSGLSNISGERIWVELKKILDGKYATSLVKVIYDTGVSTHTGFPQNGNLKELDIVYERSKDLKPSPITLYSALLSDEEDAAEAKNRLKMSNEELGLIRFIIKYRTLLPDENRLTWCQDSIYLEVPKKETKPTVERVKELLKYMGDSETLKSFSDWTPPKFPNLGHKLLERGVKSGPTLGKILIQLKEKWKESRYLYGEEELLEYAMKIKDKIK</sequence>
<dbReference type="GO" id="GO:1990180">
    <property type="term" value="P:mitochondrial tRNA 3'-end processing"/>
    <property type="evidence" value="ECO:0007669"/>
    <property type="project" value="TreeGrafter"/>
</dbReference>
<accession>A0A7I8W2X7</accession>
<evidence type="ECO:0000313" key="13">
    <source>
        <dbReference type="Proteomes" id="UP000549394"/>
    </source>
</evidence>
<dbReference type="InterPro" id="IPR043519">
    <property type="entry name" value="NT_sf"/>
</dbReference>
<keyword evidence="8" id="KW-0460">Magnesium</keyword>
<dbReference type="GO" id="GO:0016779">
    <property type="term" value="F:nucleotidyltransferase activity"/>
    <property type="evidence" value="ECO:0007669"/>
    <property type="project" value="UniProtKB-KW"/>
</dbReference>
<evidence type="ECO:0000256" key="8">
    <source>
        <dbReference type="ARBA" id="ARBA00022842"/>
    </source>
</evidence>
<dbReference type="PANTHER" id="PTHR46173:SF1">
    <property type="entry name" value="CCA TRNA NUCLEOTIDYLTRANSFERASE 1, MITOCHONDRIAL"/>
    <property type="match status" value="1"/>
</dbReference>
<keyword evidence="9" id="KW-0694">RNA-binding</keyword>
<dbReference type="InterPro" id="IPR050264">
    <property type="entry name" value="Bact_CCA-adding_enz_type3_sf"/>
</dbReference>
<dbReference type="Pfam" id="PF12627">
    <property type="entry name" value="PolyA_pol_RNAbd"/>
    <property type="match status" value="1"/>
</dbReference>
<comment type="caution">
    <text evidence="12">The sequence shown here is derived from an EMBL/GenBank/DDBJ whole genome shotgun (WGS) entry which is preliminary data.</text>
</comment>
<dbReference type="Proteomes" id="UP000549394">
    <property type="component" value="Unassembled WGS sequence"/>
</dbReference>
<keyword evidence="7" id="KW-0547">Nucleotide-binding</keyword>
<dbReference type="GO" id="GO:0000049">
    <property type="term" value="F:tRNA binding"/>
    <property type="evidence" value="ECO:0007669"/>
    <property type="project" value="TreeGrafter"/>
</dbReference>
<dbReference type="CDD" id="cd05398">
    <property type="entry name" value="NT_ClassII-CCAase"/>
    <property type="match status" value="1"/>
</dbReference>
<dbReference type="GO" id="GO:0046872">
    <property type="term" value="F:metal ion binding"/>
    <property type="evidence" value="ECO:0007669"/>
    <property type="project" value="UniProtKB-KW"/>
</dbReference>
<keyword evidence="6" id="KW-0479">Metal-binding</keyword>
<dbReference type="OrthoDB" id="445712at2759"/>
<dbReference type="EMBL" id="CAJFCJ010000017">
    <property type="protein sequence ID" value="CAD5122512.1"/>
    <property type="molecule type" value="Genomic_DNA"/>
</dbReference>
<keyword evidence="13" id="KW-1185">Reference proteome</keyword>
<reference evidence="12 13" key="1">
    <citation type="submission" date="2020-08" db="EMBL/GenBank/DDBJ databases">
        <authorList>
            <person name="Hejnol A."/>
        </authorList>
    </citation>
    <scope>NUCLEOTIDE SEQUENCE [LARGE SCALE GENOMIC DNA]</scope>
</reference>
<evidence type="ECO:0000313" key="12">
    <source>
        <dbReference type="EMBL" id="CAD5122512.1"/>
    </source>
</evidence>
<feature type="domain" description="tRNA nucleotidyltransferase/poly(A) polymerase RNA and SrmB- binding" evidence="11">
    <location>
        <begin position="196"/>
        <end position="244"/>
    </location>
</feature>
<evidence type="ECO:0000259" key="10">
    <source>
        <dbReference type="Pfam" id="PF01743"/>
    </source>
</evidence>
<evidence type="ECO:0000256" key="2">
    <source>
        <dbReference type="ARBA" id="ARBA00007265"/>
    </source>
</evidence>
<dbReference type="AlphaFoldDB" id="A0A7I8W2X7"/>
<evidence type="ECO:0000256" key="4">
    <source>
        <dbReference type="ARBA" id="ARBA00022694"/>
    </source>
</evidence>
<gene>
    <name evidence="12" type="ORF">DGYR_LOCUS10313</name>
</gene>
<feature type="domain" description="Poly A polymerase head" evidence="10">
    <location>
        <begin position="39"/>
        <end position="162"/>
    </location>
</feature>
<protein>
    <submittedName>
        <fullName evidence="12">DgyrCDS10936</fullName>
    </submittedName>
</protein>
<dbReference type="SUPFAM" id="SSF81301">
    <property type="entry name" value="Nucleotidyltransferase"/>
    <property type="match status" value="1"/>
</dbReference>
<comment type="similarity">
    <text evidence="2 9">Belongs to the tRNA nucleotidyltransferase/poly(A) polymerase family.</text>
</comment>
<dbReference type="GO" id="GO:0005739">
    <property type="term" value="C:mitochondrion"/>
    <property type="evidence" value="ECO:0007669"/>
    <property type="project" value="TreeGrafter"/>
</dbReference>
<evidence type="ECO:0000256" key="3">
    <source>
        <dbReference type="ARBA" id="ARBA00022679"/>
    </source>
</evidence>
<dbReference type="GO" id="GO:0000166">
    <property type="term" value="F:nucleotide binding"/>
    <property type="evidence" value="ECO:0007669"/>
    <property type="project" value="UniProtKB-KW"/>
</dbReference>
<evidence type="ECO:0000256" key="1">
    <source>
        <dbReference type="ARBA" id="ARBA00001946"/>
    </source>
</evidence>